<organism evidence="1">
    <name type="scientific">Arundo donax</name>
    <name type="common">Giant reed</name>
    <name type="synonym">Donax arundinaceus</name>
    <dbReference type="NCBI Taxonomy" id="35708"/>
    <lineage>
        <taxon>Eukaryota</taxon>
        <taxon>Viridiplantae</taxon>
        <taxon>Streptophyta</taxon>
        <taxon>Embryophyta</taxon>
        <taxon>Tracheophyta</taxon>
        <taxon>Spermatophyta</taxon>
        <taxon>Magnoliopsida</taxon>
        <taxon>Liliopsida</taxon>
        <taxon>Poales</taxon>
        <taxon>Poaceae</taxon>
        <taxon>PACMAD clade</taxon>
        <taxon>Arundinoideae</taxon>
        <taxon>Arundineae</taxon>
        <taxon>Arundo</taxon>
    </lineage>
</organism>
<protein>
    <submittedName>
        <fullName evidence="1">Uncharacterized protein</fullName>
    </submittedName>
</protein>
<dbReference type="AlphaFoldDB" id="A0A0A9GIR5"/>
<reference evidence="1" key="1">
    <citation type="submission" date="2014-09" db="EMBL/GenBank/DDBJ databases">
        <authorList>
            <person name="Magalhaes I.L.F."/>
            <person name="Oliveira U."/>
            <person name="Santos F.R."/>
            <person name="Vidigal T.H.D.A."/>
            <person name="Brescovit A.D."/>
            <person name="Santos A.J."/>
        </authorList>
    </citation>
    <scope>NUCLEOTIDE SEQUENCE</scope>
    <source>
        <tissue evidence="1">Shoot tissue taken approximately 20 cm above the soil surface</tissue>
    </source>
</reference>
<reference evidence="1" key="2">
    <citation type="journal article" date="2015" name="Data Brief">
        <title>Shoot transcriptome of the giant reed, Arundo donax.</title>
        <authorList>
            <person name="Barrero R.A."/>
            <person name="Guerrero F.D."/>
            <person name="Moolhuijzen P."/>
            <person name="Goolsby J.A."/>
            <person name="Tidwell J."/>
            <person name="Bellgard S.E."/>
            <person name="Bellgard M.I."/>
        </authorList>
    </citation>
    <scope>NUCLEOTIDE SEQUENCE</scope>
    <source>
        <tissue evidence="1">Shoot tissue taken approximately 20 cm above the soil surface</tissue>
    </source>
</reference>
<proteinExistence type="predicted"/>
<accession>A0A0A9GIR5</accession>
<evidence type="ECO:0000313" key="1">
    <source>
        <dbReference type="EMBL" id="JAE20568.1"/>
    </source>
</evidence>
<name>A0A0A9GIR5_ARUDO</name>
<dbReference type="EMBL" id="GBRH01177328">
    <property type="protein sequence ID" value="JAE20568.1"/>
    <property type="molecule type" value="Transcribed_RNA"/>
</dbReference>
<sequence>MVLVISCKNACFNKWFQPTDSTDILRMANEFSSNFCTSLSQVDNDSTVLGIVSTIMPRYYPQLKFERLVTSMEAKVGYDILMADFFIERNLPRDEKIRLFVVQKENLDASSCITSPPHLFGQWKGCGQED</sequence>